<sequence>MLPPDVTLRIGGVGGRTHSNRQFALIKVPMRSRQGHPVSISGQFHIIPDLPCPMLIANDILSRYNVGLFPGEEIATFGPHHVHASTRNNRPTRKPPSSRVLQPAQDRAKKIAVRSSESRVVEPSCGVLLAIQHRQFSNDLYFQPHMIHDRLSHAFTSAPHCLVSPQTAALPVSNFGDTPIRIPKGRILGYASPLPDNAPYDLHTTILLAQPVESDSTLVLHSASRGDETAPRADEAEIGNPFELPDQDRTSSVAQADISLDWGPEVCMPIPFKDEKDFSGLKQNPYRMSAQDKQAMDGILDPLKDSGRIEDVPLNRPSPVASPAFVVWRNGKPRVVIDLRRVNSKDPSVVLGRPRVIEGRGDVILMRGGHRGGVQLCDI</sequence>
<comment type="caution">
    <text evidence="2">The sequence shown here is derived from an EMBL/GenBank/DDBJ whole genome shotgun (WGS) entry which is preliminary data.</text>
</comment>
<dbReference type="Gene3D" id="3.10.10.10">
    <property type="entry name" value="HIV Type 1 Reverse Transcriptase, subunit A, domain 1"/>
    <property type="match status" value="1"/>
</dbReference>
<feature type="compositionally biased region" description="Basic and acidic residues" evidence="1">
    <location>
        <begin position="224"/>
        <end position="235"/>
    </location>
</feature>
<protein>
    <submittedName>
        <fullName evidence="2">Uncharacterized protein</fullName>
    </submittedName>
</protein>
<dbReference type="STRING" id="1658174.A0A1J9QH97"/>
<organism evidence="2 3">
    <name type="scientific">Blastomyces percursus</name>
    <dbReference type="NCBI Taxonomy" id="1658174"/>
    <lineage>
        <taxon>Eukaryota</taxon>
        <taxon>Fungi</taxon>
        <taxon>Dikarya</taxon>
        <taxon>Ascomycota</taxon>
        <taxon>Pezizomycotina</taxon>
        <taxon>Eurotiomycetes</taxon>
        <taxon>Eurotiomycetidae</taxon>
        <taxon>Onygenales</taxon>
        <taxon>Ajellomycetaceae</taxon>
        <taxon>Blastomyces</taxon>
    </lineage>
</organism>
<keyword evidence="3" id="KW-1185">Reference proteome</keyword>
<accession>A0A1J9QH97</accession>
<dbReference type="VEuPathDB" id="FungiDB:ACJ73_08973"/>
<dbReference type="InterPro" id="IPR043502">
    <property type="entry name" value="DNA/RNA_pol_sf"/>
</dbReference>
<dbReference type="SUPFAM" id="SSF56672">
    <property type="entry name" value="DNA/RNA polymerases"/>
    <property type="match status" value="1"/>
</dbReference>
<evidence type="ECO:0000313" key="3">
    <source>
        <dbReference type="Proteomes" id="UP000242791"/>
    </source>
</evidence>
<evidence type="ECO:0000313" key="2">
    <source>
        <dbReference type="EMBL" id="OJD15535.1"/>
    </source>
</evidence>
<dbReference type="AlphaFoldDB" id="A0A1J9QH97"/>
<reference evidence="2 3" key="1">
    <citation type="submission" date="2015-08" db="EMBL/GenBank/DDBJ databases">
        <title>Emmonsia species relationships and genome sequence.</title>
        <authorList>
            <person name="Cuomo C.A."/>
            <person name="Schwartz I.S."/>
            <person name="Kenyon C."/>
            <person name="De Hoog G.S."/>
            <person name="Govender N.P."/>
            <person name="Botha A."/>
            <person name="Moreno L."/>
            <person name="De Vries M."/>
            <person name="Munoz J.F."/>
            <person name="Stielow J.B."/>
        </authorList>
    </citation>
    <scope>NUCLEOTIDE SEQUENCE [LARGE SCALE GENOMIC DNA]</scope>
    <source>
        <strain evidence="2 3">EI222</strain>
    </source>
</reference>
<dbReference type="Proteomes" id="UP000242791">
    <property type="component" value="Unassembled WGS sequence"/>
</dbReference>
<feature type="region of interest" description="Disordered" evidence="1">
    <location>
        <begin position="221"/>
        <end position="250"/>
    </location>
</feature>
<proteinExistence type="predicted"/>
<name>A0A1J9QH97_9EURO</name>
<gene>
    <name evidence="2" type="ORF">ACJ73_08973</name>
</gene>
<evidence type="ECO:0000256" key="1">
    <source>
        <dbReference type="SAM" id="MobiDB-lite"/>
    </source>
</evidence>
<dbReference type="EMBL" id="LGTZ01002316">
    <property type="protein sequence ID" value="OJD15535.1"/>
    <property type="molecule type" value="Genomic_DNA"/>
</dbReference>
<dbReference type="OrthoDB" id="3929326at2759"/>
<feature type="region of interest" description="Disordered" evidence="1">
    <location>
        <begin position="82"/>
        <end position="106"/>
    </location>
</feature>